<dbReference type="GO" id="GO:0005739">
    <property type="term" value="C:mitochondrion"/>
    <property type="evidence" value="ECO:0007669"/>
    <property type="project" value="TreeGrafter"/>
</dbReference>
<dbReference type="Pfam" id="PF03969">
    <property type="entry name" value="AFG1_ATPase"/>
    <property type="match status" value="1"/>
</dbReference>
<name>A0A7S2U8F6_9STRA</name>
<dbReference type="EMBL" id="HBHQ01003580">
    <property type="protein sequence ID" value="CAD9810551.1"/>
    <property type="molecule type" value="Transcribed_RNA"/>
</dbReference>
<dbReference type="SUPFAM" id="SSF52540">
    <property type="entry name" value="P-loop containing nucleoside triphosphate hydrolases"/>
    <property type="match status" value="1"/>
</dbReference>
<evidence type="ECO:0000256" key="4">
    <source>
        <dbReference type="SAM" id="MobiDB-lite"/>
    </source>
</evidence>
<evidence type="ECO:0000256" key="1">
    <source>
        <dbReference type="ARBA" id="ARBA00010322"/>
    </source>
</evidence>
<evidence type="ECO:0000256" key="3">
    <source>
        <dbReference type="ARBA" id="ARBA00022840"/>
    </source>
</evidence>
<dbReference type="InterPro" id="IPR027417">
    <property type="entry name" value="P-loop_NTPase"/>
</dbReference>
<dbReference type="NCBIfam" id="NF040713">
    <property type="entry name" value="ZapE"/>
    <property type="match status" value="1"/>
</dbReference>
<gene>
    <name evidence="5" type="ORF">ASEP1449_LOCUS2374</name>
</gene>
<reference evidence="5" key="1">
    <citation type="submission" date="2021-01" db="EMBL/GenBank/DDBJ databases">
        <authorList>
            <person name="Corre E."/>
            <person name="Pelletier E."/>
            <person name="Niang G."/>
            <person name="Scheremetjew M."/>
            <person name="Finn R."/>
            <person name="Kale V."/>
            <person name="Holt S."/>
            <person name="Cochrane G."/>
            <person name="Meng A."/>
            <person name="Brown T."/>
            <person name="Cohen L."/>
        </authorList>
    </citation>
    <scope>NUCLEOTIDE SEQUENCE</scope>
    <source>
        <strain evidence="5">CCMP2084</strain>
    </source>
</reference>
<feature type="region of interest" description="Disordered" evidence="4">
    <location>
        <begin position="111"/>
        <end position="145"/>
    </location>
</feature>
<dbReference type="PANTHER" id="PTHR12169">
    <property type="entry name" value="ATPASE N2B"/>
    <property type="match status" value="1"/>
</dbReference>
<sequence>MRRSFRQVVGPDLHPRLSSFVGMTKKIVLDRPQIVPFSTFQIPSSDRIVSTPKLVSDELRIKVDQGLLLRDEAQERAARRLTKLQIALIDYSNDEIIEAIEMKERNEKRAFQNDIAEKSDSRQLGPTRESEEEETIEVGKELNEEAEPNRIMVPRGVFLHGGVGTGKSMLMDAFFAEASVMNKRRVHFHSFMQDVHKRIHELKQEELKTHGRSFSIDLTRERNPIYRVATQLALEVSLLCFDEFQVTDVADALILSQLFSVLFSRGTVVVATSNRPPSSLYEGGINRSYFLPFIDLLQKQCIVHKIKSETDYRCLLAEGLDDFFLIESGEGFAESAKKCDEIFLRLSNDKGEIEHHLSAGFNRTLTVQRVDPTGRVARFNFDELCKKELGSSDYRAIAEQFEAIIIERIPYLTLKNHDQARRFITLVDELYEAKCFLVCSAVAAPNELFQDRNNPNQSAMKDNMETKVVGWLGIDVAQSSGRTVGELASVRELSFAFRRAASRLTEMCSTDWWKKSSTGIA</sequence>
<feature type="compositionally biased region" description="Basic and acidic residues" evidence="4">
    <location>
        <begin position="111"/>
        <end position="121"/>
    </location>
</feature>
<accession>A0A7S2U8F6</accession>
<evidence type="ECO:0000256" key="2">
    <source>
        <dbReference type="ARBA" id="ARBA00022741"/>
    </source>
</evidence>
<keyword evidence="2" id="KW-0547">Nucleotide-binding</keyword>
<evidence type="ECO:0008006" key="6">
    <source>
        <dbReference type="Google" id="ProtNLM"/>
    </source>
</evidence>
<keyword evidence="3" id="KW-0067">ATP-binding</keyword>
<proteinExistence type="inferred from homology"/>
<dbReference type="AlphaFoldDB" id="A0A7S2U8F6"/>
<organism evidence="5">
    <name type="scientific">Attheya septentrionalis</name>
    <dbReference type="NCBI Taxonomy" id="420275"/>
    <lineage>
        <taxon>Eukaryota</taxon>
        <taxon>Sar</taxon>
        <taxon>Stramenopiles</taxon>
        <taxon>Ochrophyta</taxon>
        <taxon>Bacillariophyta</taxon>
        <taxon>Coscinodiscophyceae</taxon>
        <taxon>Chaetocerotophycidae</taxon>
        <taxon>Chaetocerotales</taxon>
        <taxon>Attheyaceae</taxon>
        <taxon>Attheya</taxon>
    </lineage>
</organism>
<dbReference type="InterPro" id="IPR005654">
    <property type="entry name" value="ATPase_AFG1-like"/>
</dbReference>
<dbReference type="GO" id="GO:0016887">
    <property type="term" value="F:ATP hydrolysis activity"/>
    <property type="evidence" value="ECO:0007669"/>
    <property type="project" value="InterPro"/>
</dbReference>
<protein>
    <recommendedName>
        <fullName evidence="6">AAA+ ATPase domain-containing protein</fullName>
    </recommendedName>
</protein>
<dbReference type="GO" id="GO:0005524">
    <property type="term" value="F:ATP binding"/>
    <property type="evidence" value="ECO:0007669"/>
    <property type="project" value="UniProtKB-KW"/>
</dbReference>
<comment type="similarity">
    <text evidence="1">Belongs to the AFG1 ATPase family.</text>
</comment>
<evidence type="ECO:0000313" key="5">
    <source>
        <dbReference type="EMBL" id="CAD9810551.1"/>
    </source>
</evidence>
<dbReference type="Gene3D" id="3.40.50.300">
    <property type="entry name" value="P-loop containing nucleotide triphosphate hydrolases"/>
    <property type="match status" value="1"/>
</dbReference>
<dbReference type="PANTHER" id="PTHR12169:SF6">
    <property type="entry name" value="AFG1-LIKE ATPASE"/>
    <property type="match status" value="1"/>
</dbReference>